<dbReference type="Proteomes" id="UP000218334">
    <property type="component" value="Unassembled WGS sequence"/>
</dbReference>
<reference evidence="2" key="1">
    <citation type="journal article" date="2017" name="Nat. Ecol. Evol.">
        <title>Genome expansion and lineage-specific genetic innovations in the forest pathogenic fungi Armillaria.</title>
        <authorList>
            <person name="Sipos G."/>
            <person name="Prasanna A.N."/>
            <person name="Walter M.C."/>
            <person name="O'Connor E."/>
            <person name="Balint B."/>
            <person name="Krizsan K."/>
            <person name="Kiss B."/>
            <person name="Hess J."/>
            <person name="Varga T."/>
            <person name="Slot J."/>
            <person name="Riley R."/>
            <person name="Boka B."/>
            <person name="Rigling D."/>
            <person name="Barry K."/>
            <person name="Lee J."/>
            <person name="Mihaltcheva S."/>
            <person name="LaButti K."/>
            <person name="Lipzen A."/>
            <person name="Waldron R."/>
            <person name="Moloney N.M."/>
            <person name="Sperisen C."/>
            <person name="Kredics L."/>
            <person name="Vagvoelgyi C."/>
            <person name="Patrignani A."/>
            <person name="Fitzpatrick D."/>
            <person name="Nagy I."/>
            <person name="Doyle S."/>
            <person name="Anderson J.B."/>
            <person name="Grigoriev I.V."/>
            <person name="Gueldener U."/>
            <person name="Muensterkoetter M."/>
            <person name="Nagy L.G."/>
        </authorList>
    </citation>
    <scope>NUCLEOTIDE SEQUENCE [LARGE SCALE GENOMIC DNA]</scope>
    <source>
        <strain evidence="2">28-4</strain>
    </source>
</reference>
<accession>A0A2H3BL12</accession>
<dbReference type="STRING" id="1076256.A0A2H3BL12"/>
<protein>
    <recommendedName>
        <fullName evidence="3">Reverse transcriptase zinc-binding domain-containing protein</fullName>
    </recommendedName>
</protein>
<dbReference type="AlphaFoldDB" id="A0A2H3BL12"/>
<sequence length="73" mass="8442">FDRSSPSPKVQRTFKNMSRAEASMFTQLRTGHVPLNAYLFRSRAALSPNCPHCNVPETVTHFLLVCRRYSEER</sequence>
<evidence type="ECO:0000313" key="1">
    <source>
        <dbReference type="EMBL" id="PBK67692.1"/>
    </source>
</evidence>
<dbReference type="EMBL" id="KZ293435">
    <property type="protein sequence ID" value="PBK67692.1"/>
    <property type="molecule type" value="Genomic_DNA"/>
</dbReference>
<keyword evidence="2" id="KW-1185">Reference proteome</keyword>
<gene>
    <name evidence="1" type="ORF">ARMSODRAFT_845923</name>
</gene>
<feature type="non-terminal residue" evidence="1">
    <location>
        <position position="73"/>
    </location>
</feature>
<evidence type="ECO:0000313" key="2">
    <source>
        <dbReference type="Proteomes" id="UP000218334"/>
    </source>
</evidence>
<organism evidence="1 2">
    <name type="scientific">Armillaria solidipes</name>
    <dbReference type="NCBI Taxonomy" id="1076256"/>
    <lineage>
        <taxon>Eukaryota</taxon>
        <taxon>Fungi</taxon>
        <taxon>Dikarya</taxon>
        <taxon>Basidiomycota</taxon>
        <taxon>Agaricomycotina</taxon>
        <taxon>Agaricomycetes</taxon>
        <taxon>Agaricomycetidae</taxon>
        <taxon>Agaricales</taxon>
        <taxon>Marasmiineae</taxon>
        <taxon>Physalacriaceae</taxon>
        <taxon>Armillaria</taxon>
    </lineage>
</organism>
<name>A0A2H3BL12_9AGAR</name>
<evidence type="ECO:0008006" key="3">
    <source>
        <dbReference type="Google" id="ProtNLM"/>
    </source>
</evidence>
<proteinExistence type="predicted"/>
<feature type="non-terminal residue" evidence="1">
    <location>
        <position position="1"/>
    </location>
</feature>